<proteinExistence type="predicted"/>
<dbReference type="Proteomes" id="UP000036902">
    <property type="component" value="Chromosome"/>
</dbReference>
<dbReference type="InterPro" id="IPR029039">
    <property type="entry name" value="Flavoprotein-like_sf"/>
</dbReference>
<organism evidence="5 6">
    <name type="scientific">Thauera humireducens</name>
    <dbReference type="NCBI Taxonomy" id="1134435"/>
    <lineage>
        <taxon>Bacteria</taxon>
        <taxon>Pseudomonadati</taxon>
        <taxon>Pseudomonadota</taxon>
        <taxon>Betaproteobacteria</taxon>
        <taxon>Rhodocyclales</taxon>
        <taxon>Zoogloeaceae</taxon>
        <taxon>Thauera</taxon>
    </lineage>
</organism>
<dbReference type="PROSITE" id="PS50902">
    <property type="entry name" value="FLAVODOXIN_LIKE"/>
    <property type="match status" value="1"/>
</dbReference>
<dbReference type="RefSeq" id="WP_048709544.1">
    <property type="nucleotide sequence ID" value="NZ_CP014646.1"/>
</dbReference>
<evidence type="ECO:0000259" key="4">
    <source>
        <dbReference type="PROSITE" id="PS50902"/>
    </source>
</evidence>
<dbReference type="SUPFAM" id="SSF52218">
    <property type="entry name" value="Flavoproteins"/>
    <property type="match status" value="1"/>
</dbReference>
<evidence type="ECO:0000256" key="2">
    <source>
        <dbReference type="ARBA" id="ARBA00022630"/>
    </source>
</evidence>
<gene>
    <name evidence="5" type="ORF">AC731_004530</name>
</gene>
<reference evidence="6" key="1">
    <citation type="submission" date="2016-03" db="EMBL/GenBank/DDBJ databases">
        <authorList>
            <person name="Ma C."/>
            <person name="Zhou S."/>
            <person name="Yang G."/>
        </authorList>
    </citation>
    <scope>NUCLEOTIDE SEQUENCE [LARGE SCALE GENOMIC DNA]</scope>
    <source>
        <strain evidence="6">SgZ-1</strain>
    </source>
</reference>
<evidence type="ECO:0000313" key="5">
    <source>
        <dbReference type="EMBL" id="AMO36266.1"/>
    </source>
</evidence>
<dbReference type="Pfam" id="PF03358">
    <property type="entry name" value="FMN_red"/>
    <property type="match status" value="1"/>
</dbReference>
<comment type="cofactor">
    <cofactor evidence="1">
        <name>FMN</name>
        <dbReference type="ChEBI" id="CHEBI:58210"/>
    </cofactor>
</comment>
<dbReference type="PROSITE" id="PS00201">
    <property type="entry name" value="FLAVODOXIN"/>
    <property type="match status" value="1"/>
</dbReference>
<dbReference type="InterPro" id="IPR001226">
    <property type="entry name" value="Flavodoxin_CS"/>
</dbReference>
<dbReference type="GO" id="GO:0009055">
    <property type="term" value="F:electron transfer activity"/>
    <property type="evidence" value="ECO:0007669"/>
    <property type="project" value="InterPro"/>
</dbReference>
<name>A0A127K2T3_9RHOO</name>
<dbReference type="Gene3D" id="3.40.50.360">
    <property type="match status" value="1"/>
</dbReference>
<feature type="domain" description="Flavodoxin-like" evidence="4">
    <location>
        <begin position="7"/>
        <end position="154"/>
    </location>
</feature>
<dbReference type="KEGG" id="thu:AC731_004530"/>
<dbReference type="STRING" id="1134435.AC731_004530"/>
<dbReference type="GO" id="GO:0016491">
    <property type="term" value="F:oxidoreductase activity"/>
    <property type="evidence" value="ECO:0007669"/>
    <property type="project" value="InterPro"/>
</dbReference>
<evidence type="ECO:0000256" key="1">
    <source>
        <dbReference type="ARBA" id="ARBA00001917"/>
    </source>
</evidence>
<evidence type="ECO:0000256" key="3">
    <source>
        <dbReference type="ARBA" id="ARBA00022643"/>
    </source>
</evidence>
<protein>
    <submittedName>
        <fullName evidence="5">Flavodoxin</fullName>
    </submittedName>
</protein>
<sequence>MSARKRLLIVFHTQSGNTGQLAKAVLRGAGRVTEIESRLMRAFDAGVDELLNCDGLLLGTPENFGYMSGALKDFFDRTYYPCEGRLVGLPYAVFVSADNDGTGAVREIGRIANGYGWKCVAEPLIARKAIAPEHLAAAEELGEAMASGLAMGIF</sequence>
<dbReference type="EMBL" id="CP014646">
    <property type="protein sequence ID" value="AMO36266.1"/>
    <property type="molecule type" value="Genomic_DNA"/>
</dbReference>
<keyword evidence="2" id="KW-0285">Flavoprotein</keyword>
<evidence type="ECO:0000313" key="6">
    <source>
        <dbReference type="Proteomes" id="UP000036902"/>
    </source>
</evidence>
<dbReference type="InterPro" id="IPR005025">
    <property type="entry name" value="FMN_Rdtase-like_dom"/>
</dbReference>
<accession>A0A127K2T3</accession>
<keyword evidence="6" id="KW-1185">Reference proteome</keyword>
<dbReference type="InterPro" id="IPR008254">
    <property type="entry name" value="Flavodoxin/NO_synth"/>
</dbReference>
<dbReference type="AlphaFoldDB" id="A0A127K2T3"/>
<dbReference type="GO" id="GO:0010181">
    <property type="term" value="F:FMN binding"/>
    <property type="evidence" value="ECO:0007669"/>
    <property type="project" value="InterPro"/>
</dbReference>
<keyword evidence="3" id="KW-0288">FMN</keyword>